<protein>
    <recommendedName>
        <fullName evidence="7">Anaphase-promoting complex subunit 1</fullName>
    </recommendedName>
</protein>
<dbReference type="AlphaFoldDB" id="A0ABD6EEZ5"/>
<evidence type="ECO:0000256" key="4">
    <source>
        <dbReference type="ARBA" id="ARBA00023306"/>
    </source>
</evidence>
<reference evidence="5 6" key="1">
    <citation type="submission" date="2024-08" db="EMBL/GenBank/DDBJ databases">
        <title>Gnathostoma spinigerum genome.</title>
        <authorList>
            <person name="Gonzalez-Bertolin B."/>
            <person name="Monzon S."/>
            <person name="Zaballos A."/>
            <person name="Jimenez P."/>
            <person name="Dekumyoy P."/>
            <person name="Varona S."/>
            <person name="Cuesta I."/>
            <person name="Sumanam S."/>
            <person name="Adisakwattana P."/>
            <person name="Gasser R.B."/>
            <person name="Hernandez-Gonzalez A."/>
            <person name="Young N.D."/>
            <person name="Perteguer M.J."/>
        </authorList>
    </citation>
    <scope>NUCLEOTIDE SEQUENCE [LARGE SCALE GENOMIC DNA]</scope>
    <source>
        <strain evidence="5">AL3</strain>
        <tissue evidence="5">Liver</tissue>
    </source>
</reference>
<dbReference type="PANTHER" id="PTHR12827:SF3">
    <property type="entry name" value="ANAPHASE-PROMOTING COMPLEX SUBUNIT 1"/>
    <property type="match status" value="1"/>
</dbReference>
<keyword evidence="3" id="KW-0498">Mitosis</keyword>
<organism evidence="5 6">
    <name type="scientific">Gnathostoma spinigerum</name>
    <dbReference type="NCBI Taxonomy" id="75299"/>
    <lineage>
        <taxon>Eukaryota</taxon>
        <taxon>Metazoa</taxon>
        <taxon>Ecdysozoa</taxon>
        <taxon>Nematoda</taxon>
        <taxon>Chromadorea</taxon>
        <taxon>Rhabditida</taxon>
        <taxon>Spirurina</taxon>
        <taxon>Gnathostomatomorpha</taxon>
        <taxon>Gnathostomatoidea</taxon>
        <taxon>Gnathostomatidae</taxon>
        <taxon>Gnathostoma</taxon>
    </lineage>
</organism>
<evidence type="ECO:0000256" key="2">
    <source>
        <dbReference type="ARBA" id="ARBA00022618"/>
    </source>
</evidence>
<dbReference type="GO" id="GO:0051301">
    <property type="term" value="P:cell division"/>
    <property type="evidence" value="ECO:0007669"/>
    <property type="project" value="UniProtKB-KW"/>
</dbReference>
<gene>
    <name evidence="5" type="ORF">AB6A40_003398</name>
</gene>
<evidence type="ECO:0000256" key="3">
    <source>
        <dbReference type="ARBA" id="ARBA00022776"/>
    </source>
</evidence>
<name>A0ABD6EEZ5_9BILA</name>
<keyword evidence="2" id="KW-0132">Cell division</keyword>
<evidence type="ECO:0000313" key="5">
    <source>
        <dbReference type="EMBL" id="MFH4976689.1"/>
    </source>
</evidence>
<evidence type="ECO:0000313" key="6">
    <source>
        <dbReference type="Proteomes" id="UP001608902"/>
    </source>
</evidence>
<accession>A0ABD6EEZ5</accession>
<comment type="caution">
    <text evidence="5">The sequence shown here is derived from an EMBL/GenBank/DDBJ whole genome shotgun (WGS) entry which is preliminary data.</text>
</comment>
<keyword evidence="4" id="KW-0131">Cell cycle</keyword>
<evidence type="ECO:0000256" key="1">
    <source>
        <dbReference type="ARBA" id="ARBA00010547"/>
    </source>
</evidence>
<proteinExistence type="inferred from homology"/>
<dbReference type="InterPro" id="IPR024990">
    <property type="entry name" value="Apc1"/>
</dbReference>
<dbReference type="PANTHER" id="PTHR12827">
    <property type="entry name" value="MEIOTIC CHECKPOINT REGULATOR TSG24 FAMILY MEMBER"/>
    <property type="match status" value="1"/>
</dbReference>
<sequence length="523" mass="57796">MCEQCASLFNISRGTLLHIPPSLALMICDILYSPSLRSIPYLSMESNYQPSSLPTPDELQIALRLRWPDDLRFNNATQMLDSSRPIFIPSRIQGTLTDAEHHELQDQLLAAVASRTMAQTFGRAAIELRTRSPLLNRPLDIPTVCLQGRVHPTNAPLDLSQTEMLKTMIEWSSYYSGVAAGLRLPDSTCLQLHSEWLSMSASCQQSNVSAGLMLAFGLNGHITNMNLFTIHELLTANDRLMSISILLGYAVSRRGTADLQVYKMVVTHLPFLMGPTLLELHIDPMVQTAALVSLGLLFACTSHIGIINQLINEIGRSAPPEQEPSVERYSYSLAAGFAIGLIALGKGDDLSTDVPFAENIPSPVSRLVVLMEGGRRSQCVFPVSGMNEYRNGSHPSDHRTSVPQSNHAKESENVNIHLTGGAAAVALGLVYLRTSNKWAANCLKIPSTLLAVETIRPDLLLIRTVARSLVLWDDIRGSVEWVEAQVPSIILIHKKRIFSEESRHLERHDWSVDDETVAQSWKL</sequence>
<dbReference type="Gene3D" id="1.25.10.10">
    <property type="entry name" value="Leucine-rich Repeat Variant"/>
    <property type="match status" value="1"/>
</dbReference>
<dbReference type="Proteomes" id="UP001608902">
    <property type="component" value="Unassembled WGS sequence"/>
</dbReference>
<dbReference type="InterPro" id="IPR011989">
    <property type="entry name" value="ARM-like"/>
</dbReference>
<comment type="similarity">
    <text evidence="1">Belongs to the APC1 family.</text>
</comment>
<dbReference type="EMBL" id="JBGFUD010001733">
    <property type="protein sequence ID" value="MFH4976689.1"/>
    <property type="molecule type" value="Genomic_DNA"/>
</dbReference>
<evidence type="ECO:0008006" key="7">
    <source>
        <dbReference type="Google" id="ProtNLM"/>
    </source>
</evidence>
<keyword evidence="6" id="KW-1185">Reference proteome</keyword>